<dbReference type="PROSITE" id="PS50222">
    <property type="entry name" value="EF_HAND_2"/>
    <property type="match status" value="3"/>
</dbReference>
<name>A0AAV8US02_9RHOD</name>
<dbReference type="Pfam" id="PF13499">
    <property type="entry name" value="EF-hand_7"/>
    <property type="match status" value="1"/>
</dbReference>
<feature type="domain" description="EF-hand" evidence="2">
    <location>
        <begin position="185"/>
        <end position="220"/>
    </location>
</feature>
<dbReference type="Proteomes" id="UP001157974">
    <property type="component" value="Unassembled WGS sequence"/>
</dbReference>
<evidence type="ECO:0000256" key="1">
    <source>
        <dbReference type="ARBA" id="ARBA00022837"/>
    </source>
</evidence>
<evidence type="ECO:0000259" key="2">
    <source>
        <dbReference type="PROSITE" id="PS50222"/>
    </source>
</evidence>
<organism evidence="3 4">
    <name type="scientific">Rhodosorus marinus</name>
    <dbReference type="NCBI Taxonomy" id="101924"/>
    <lineage>
        <taxon>Eukaryota</taxon>
        <taxon>Rhodophyta</taxon>
        <taxon>Stylonematophyceae</taxon>
        <taxon>Stylonematales</taxon>
        <taxon>Stylonemataceae</taxon>
        <taxon>Rhodosorus</taxon>
    </lineage>
</organism>
<dbReference type="SMART" id="SM00054">
    <property type="entry name" value="EFh"/>
    <property type="match status" value="6"/>
</dbReference>
<evidence type="ECO:0000313" key="4">
    <source>
        <dbReference type="Proteomes" id="UP001157974"/>
    </source>
</evidence>
<proteinExistence type="predicted"/>
<dbReference type="InterPro" id="IPR018247">
    <property type="entry name" value="EF_Hand_1_Ca_BS"/>
</dbReference>
<dbReference type="CDD" id="cd00051">
    <property type="entry name" value="EFh"/>
    <property type="match status" value="2"/>
</dbReference>
<dbReference type="Pfam" id="PF13202">
    <property type="entry name" value="EF-hand_5"/>
    <property type="match status" value="1"/>
</dbReference>
<gene>
    <name evidence="3" type="ORF">NDN08_001852</name>
</gene>
<dbReference type="AlphaFoldDB" id="A0AAV8US02"/>
<evidence type="ECO:0000313" key="3">
    <source>
        <dbReference type="EMBL" id="KAJ8905345.1"/>
    </source>
</evidence>
<dbReference type="SUPFAM" id="SSF47473">
    <property type="entry name" value="EF-hand"/>
    <property type="match status" value="2"/>
</dbReference>
<dbReference type="EMBL" id="JAMWBK010000005">
    <property type="protein sequence ID" value="KAJ8905345.1"/>
    <property type="molecule type" value="Genomic_DNA"/>
</dbReference>
<keyword evidence="1" id="KW-0106">Calcium</keyword>
<sequence length="451" mass="50389">MGIVLSTIARALHMLPLRRLKNRLLGREHSSVEKRIENILIARAKDRPSSIKSLNSLLLKLSTLEQGFDECRRGFHNVDMSNSNTISYEELKDAARKQGFATAEEDLHLIFAHSDIDGQSELTFREFLITLMYLNLVEDKFNLPTESINQAFDIAVDAFLYFDKEGTGVLNKDEVIEAAFEQKEGLPDSMKKRFEEMDADGSGIVTLGEFVYTLSEWAGVEDAKIEDEGDEEYTLDENLHKASSNSRASLTTRSALESDEIERSVRSAIQERAKTEMGSIRSADALLMKLPVLTTGFKTASSIFEEGGGGKERGLEYTELRAETERLGYKCSENLVEKVLIFSDADHRGVLSAKEFVLAQVYLMLLEPNQDLVPSEVSGACTAVLDAFKYFDTSGEGDLDRGELVKGFTSEDGGSPNLIVRRFEEMDLDHSGVVSLDEFFKAVYAWSRDEA</sequence>
<dbReference type="Gene3D" id="1.10.238.10">
    <property type="entry name" value="EF-hand"/>
    <property type="match status" value="3"/>
</dbReference>
<dbReference type="InterPro" id="IPR011992">
    <property type="entry name" value="EF-hand-dom_pair"/>
</dbReference>
<protein>
    <recommendedName>
        <fullName evidence="2">EF-hand domain-containing protein</fullName>
    </recommendedName>
</protein>
<feature type="domain" description="EF-hand" evidence="2">
    <location>
        <begin position="66"/>
        <end position="101"/>
    </location>
</feature>
<dbReference type="GO" id="GO:0005509">
    <property type="term" value="F:calcium ion binding"/>
    <property type="evidence" value="ECO:0007669"/>
    <property type="project" value="InterPro"/>
</dbReference>
<dbReference type="InterPro" id="IPR002048">
    <property type="entry name" value="EF_hand_dom"/>
</dbReference>
<dbReference type="InterPro" id="IPR052591">
    <property type="entry name" value="CML21-like"/>
</dbReference>
<comment type="caution">
    <text evidence="3">The sequence shown here is derived from an EMBL/GenBank/DDBJ whole genome shotgun (WGS) entry which is preliminary data.</text>
</comment>
<dbReference type="PROSITE" id="PS00018">
    <property type="entry name" value="EF_HAND_1"/>
    <property type="match status" value="3"/>
</dbReference>
<feature type="domain" description="EF-hand" evidence="2">
    <location>
        <begin position="414"/>
        <end position="449"/>
    </location>
</feature>
<reference evidence="3 4" key="1">
    <citation type="journal article" date="2023" name="Nat. Commun.">
        <title>Origin of minicircular mitochondrial genomes in red algae.</title>
        <authorList>
            <person name="Lee Y."/>
            <person name="Cho C.H."/>
            <person name="Lee Y.M."/>
            <person name="Park S.I."/>
            <person name="Yang J.H."/>
            <person name="West J.A."/>
            <person name="Bhattacharya D."/>
            <person name="Yoon H.S."/>
        </authorList>
    </citation>
    <scope>NUCLEOTIDE SEQUENCE [LARGE SCALE GENOMIC DNA]</scope>
    <source>
        <strain evidence="3 4">CCMP1338</strain>
        <tissue evidence="3">Whole cell</tissue>
    </source>
</reference>
<dbReference type="PANTHER" id="PTHR23064">
    <property type="entry name" value="TROPONIN"/>
    <property type="match status" value="1"/>
</dbReference>
<keyword evidence="4" id="KW-1185">Reference proteome</keyword>
<accession>A0AAV8US02</accession>